<evidence type="ECO:0000313" key="3">
    <source>
        <dbReference type="Proteomes" id="UP001342314"/>
    </source>
</evidence>
<sequence length="230" mass="24037">MRRSTSENCKPETAHGAHRPEMTIVTPGAETSAFGCGGIVHGPCGVDYGAGESCSAATSARRTSTPPPGQPKVDHVEVLLRDAHLDAVAVAVAAEAAGLCGDSASKLAQAQGRGGRKARERLSVEIGRESAAHADEDERAAVIVWRRLLKVDRLGGVEPERALGAGRGCGRRGEEEDEEGGADGEAPERRELVEGRVRKVARKGEQVQDKVGACRVLCAFEGSVAQAPSK</sequence>
<dbReference type="AlphaFoldDB" id="A0AAV5GD85"/>
<evidence type="ECO:0000313" key="2">
    <source>
        <dbReference type="EMBL" id="GJN90456.1"/>
    </source>
</evidence>
<keyword evidence="3" id="KW-1185">Reference proteome</keyword>
<feature type="compositionally biased region" description="Basic and acidic residues" evidence="1">
    <location>
        <begin position="9"/>
        <end position="21"/>
    </location>
</feature>
<name>A0AAV5GD85_9BASI</name>
<dbReference type="Proteomes" id="UP001342314">
    <property type="component" value="Unassembled WGS sequence"/>
</dbReference>
<dbReference type="EMBL" id="BQKY01000006">
    <property type="protein sequence ID" value="GJN90456.1"/>
    <property type="molecule type" value="Genomic_DNA"/>
</dbReference>
<protein>
    <submittedName>
        <fullName evidence="2">Uncharacterized protein</fullName>
    </submittedName>
</protein>
<feature type="region of interest" description="Disordered" evidence="1">
    <location>
        <begin position="1"/>
        <end position="22"/>
    </location>
</feature>
<reference evidence="2 3" key="1">
    <citation type="submission" date="2021-12" db="EMBL/GenBank/DDBJ databases">
        <title>High titer production of polyol ester of fatty acids by Rhodotorula paludigena BS15 towards product separation-free biomass refinery.</title>
        <authorList>
            <person name="Mano J."/>
            <person name="Ono H."/>
            <person name="Tanaka T."/>
            <person name="Naito K."/>
            <person name="Sushida H."/>
            <person name="Ike M."/>
            <person name="Tokuyasu K."/>
            <person name="Kitaoka M."/>
        </authorList>
    </citation>
    <scope>NUCLEOTIDE SEQUENCE [LARGE SCALE GENOMIC DNA]</scope>
    <source>
        <strain evidence="2 3">BS15</strain>
    </source>
</reference>
<accession>A0AAV5GD85</accession>
<proteinExistence type="predicted"/>
<gene>
    <name evidence="2" type="ORF">Rhopal_003467-T1</name>
</gene>
<evidence type="ECO:0000256" key="1">
    <source>
        <dbReference type="SAM" id="MobiDB-lite"/>
    </source>
</evidence>
<feature type="region of interest" description="Disordered" evidence="1">
    <location>
        <begin position="163"/>
        <end position="191"/>
    </location>
</feature>
<organism evidence="2 3">
    <name type="scientific">Rhodotorula paludigena</name>
    <dbReference type="NCBI Taxonomy" id="86838"/>
    <lineage>
        <taxon>Eukaryota</taxon>
        <taxon>Fungi</taxon>
        <taxon>Dikarya</taxon>
        <taxon>Basidiomycota</taxon>
        <taxon>Pucciniomycotina</taxon>
        <taxon>Microbotryomycetes</taxon>
        <taxon>Sporidiobolales</taxon>
        <taxon>Sporidiobolaceae</taxon>
        <taxon>Rhodotorula</taxon>
    </lineage>
</organism>
<comment type="caution">
    <text evidence="2">The sequence shown here is derived from an EMBL/GenBank/DDBJ whole genome shotgun (WGS) entry which is preliminary data.</text>
</comment>